<dbReference type="VEuPathDB" id="FungiDB:PV09_00252"/>
<evidence type="ECO:0000313" key="3">
    <source>
        <dbReference type="Proteomes" id="UP000053259"/>
    </source>
</evidence>
<reference evidence="2 3" key="1">
    <citation type="submission" date="2015-01" db="EMBL/GenBank/DDBJ databases">
        <title>The Genome Sequence of Ochroconis gallopava CBS43764.</title>
        <authorList>
            <consortium name="The Broad Institute Genomics Platform"/>
            <person name="Cuomo C."/>
            <person name="de Hoog S."/>
            <person name="Gorbushina A."/>
            <person name="Stielow B."/>
            <person name="Teixiera M."/>
            <person name="Abouelleil A."/>
            <person name="Chapman S.B."/>
            <person name="Priest M."/>
            <person name="Young S.K."/>
            <person name="Wortman J."/>
            <person name="Nusbaum C."/>
            <person name="Birren B."/>
        </authorList>
    </citation>
    <scope>NUCLEOTIDE SEQUENCE [LARGE SCALE GENOMIC DNA]</scope>
    <source>
        <strain evidence="2 3">CBS 43764</strain>
    </source>
</reference>
<dbReference type="OrthoDB" id="2537769at2759"/>
<evidence type="ECO:0000256" key="1">
    <source>
        <dbReference type="SAM" id="MobiDB-lite"/>
    </source>
</evidence>
<evidence type="ECO:0000313" key="2">
    <source>
        <dbReference type="EMBL" id="KIW09352.1"/>
    </source>
</evidence>
<dbReference type="PANTHER" id="PTHR36452">
    <property type="entry name" value="CHROMOSOME 12, WHOLE GENOME SHOTGUN SEQUENCE"/>
    <property type="match status" value="1"/>
</dbReference>
<dbReference type="STRING" id="253628.A0A0D1Z8L2"/>
<dbReference type="EMBL" id="KN847529">
    <property type="protein sequence ID" value="KIW09352.1"/>
    <property type="molecule type" value="Genomic_DNA"/>
</dbReference>
<dbReference type="GeneID" id="27308225"/>
<dbReference type="Proteomes" id="UP000053259">
    <property type="component" value="Unassembled WGS sequence"/>
</dbReference>
<proteinExistence type="predicted"/>
<dbReference type="RefSeq" id="XP_016219221.1">
    <property type="nucleotide sequence ID" value="XM_016352964.1"/>
</dbReference>
<protein>
    <recommendedName>
        <fullName evidence="4">TIGR02453 family protein</fullName>
    </recommendedName>
</protein>
<accession>A0A0D1Z8L2</accession>
<feature type="region of interest" description="Disordered" evidence="1">
    <location>
        <begin position="1"/>
        <end position="153"/>
    </location>
</feature>
<feature type="compositionally biased region" description="Acidic residues" evidence="1">
    <location>
        <begin position="69"/>
        <end position="84"/>
    </location>
</feature>
<dbReference type="InParanoid" id="A0A0D1Z8L2"/>
<name>A0A0D1Z8L2_9PEZI</name>
<keyword evidence="3" id="KW-1185">Reference proteome</keyword>
<dbReference type="AlphaFoldDB" id="A0A0D1Z8L2"/>
<dbReference type="InterPro" id="IPR012808">
    <property type="entry name" value="CHP02453"/>
</dbReference>
<dbReference type="PANTHER" id="PTHR36452:SF1">
    <property type="entry name" value="DUF2461 DOMAIN-CONTAINING PROTEIN"/>
    <property type="match status" value="1"/>
</dbReference>
<dbReference type="Pfam" id="PF09365">
    <property type="entry name" value="DUF2461"/>
    <property type="match status" value="1"/>
</dbReference>
<sequence length="418" mass="46411">MPRRSLRLSDVGAARSSSKRPKSSDGTSKSKRVKQQNVSKDAEEEVSDNLEDISGTEEDEKESGYEDSTGPDESEEESEQESSEGEPITRRSGSGAKRSFSRKASASAGGKGRPKAEKEIWRPGVKTGMGPGTQVVFKKPRARSPGDTPYTDETIHPNTMLFLKELAANNSRQWLKMHDPDYRASWKDFETFLEALTQGIITVDDTVPELPIKDIIFRIYRDVRFSKDQTPYKTHFSAAWSRTGRKGPYAVYYLQIKPDGGSLVGGGLWMPEAAALTALRQDIDRRPERIKSVLSSAGIRKEFLGGVAKDEAKVVKRFVNEHAETSLKTKPKVSDSSHLFRTKRAKTRAFRASIRVIAATRAFSIKVVSKHDGSDGINALWASKLIAILCQSSTMGSTSVPRFGDRVRWSRCGHDSYD</sequence>
<feature type="compositionally biased region" description="Low complexity" evidence="1">
    <location>
        <begin position="94"/>
        <end position="108"/>
    </location>
</feature>
<gene>
    <name evidence="2" type="ORF">PV09_00252</name>
</gene>
<dbReference type="NCBIfam" id="TIGR02453">
    <property type="entry name" value="TIGR02453 family protein"/>
    <property type="match status" value="1"/>
</dbReference>
<evidence type="ECO:0008006" key="4">
    <source>
        <dbReference type="Google" id="ProtNLM"/>
    </source>
</evidence>
<feature type="compositionally biased region" description="Acidic residues" evidence="1">
    <location>
        <begin position="42"/>
        <end position="61"/>
    </location>
</feature>
<organism evidence="2 3">
    <name type="scientific">Verruconis gallopava</name>
    <dbReference type="NCBI Taxonomy" id="253628"/>
    <lineage>
        <taxon>Eukaryota</taxon>
        <taxon>Fungi</taxon>
        <taxon>Dikarya</taxon>
        <taxon>Ascomycota</taxon>
        <taxon>Pezizomycotina</taxon>
        <taxon>Dothideomycetes</taxon>
        <taxon>Pleosporomycetidae</taxon>
        <taxon>Venturiales</taxon>
        <taxon>Sympoventuriaceae</taxon>
        <taxon>Verruconis</taxon>
    </lineage>
</organism>